<keyword evidence="21" id="KW-0511">Multifunctional enzyme</keyword>
<dbReference type="GO" id="GO:0009002">
    <property type="term" value="F:serine-type D-Ala-D-Ala carboxypeptidase activity"/>
    <property type="evidence" value="ECO:0007669"/>
    <property type="project" value="UniProtKB-EC"/>
</dbReference>
<evidence type="ECO:0000256" key="24">
    <source>
        <dbReference type="ARBA" id="ARBA00044770"/>
    </source>
</evidence>
<protein>
    <recommendedName>
        <fullName evidence="6">Penicillin-binding protein 1A</fullName>
        <ecNumber evidence="24">2.4.99.28</ecNumber>
        <ecNumber evidence="5">3.4.16.4</ecNumber>
    </recommendedName>
</protein>
<accession>A0A8D5G168</accession>
<keyword evidence="19" id="KW-0472">Membrane</keyword>
<dbReference type="InterPro" id="IPR023346">
    <property type="entry name" value="Lysozyme-like_dom_sf"/>
</dbReference>
<feature type="domain" description="Penicillin-binding protein OB-like" evidence="30">
    <location>
        <begin position="318"/>
        <end position="422"/>
    </location>
</feature>
<evidence type="ECO:0000256" key="2">
    <source>
        <dbReference type="ARBA" id="ARBA00004752"/>
    </source>
</evidence>
<dbReference type="Gene3D" id="3.40.710.10">
    <property type="entry name" value="DD-peptidase/beta-lactamase superfamily"/>
    <property type="match status" value="2"/>
</dbReference>
<dbReference type="EC" id="3.4.16.4" evidence="5"/>
<keyword evidence="7" id="KW-1003">Cell membrane</keyword>
<evidence type="ECO:0000256" key="21">
    <source>
        <dbReference type="ARBA" id="ARBA00023268"/>
    </source>
</evidence>
<evidence type="ECO:0000256" key="3">
    <source>
        <dbReference type="ARBA" id="ARBA00007090"/>
    </source>
</evidence>
<evidence type="ECO:0000256" key="26">
    <source>
        <dbReference type="ARBA" id="ARBA00060592"/>
    </source>
</evidence>
<comment type="catalytic activity">
    <reaction evidence="25">
        <text>[GlcNAc-(1-&gt;4)-Mur2Ac(oyl-L-Ala-gamma-D-Glu-L-Lys-D-Ala-D-Ala)](n)-di-trans,octa-cis-undecaprenyl diphosphate + beta-D-GlcNAc-(1-&gt;4)-Mur2Ac(oyl-L-Ala-gamma-D-Glu-L-Lys-D-Ala-D-Ala)-di-trans,octa-cis-undecaprenyl diphosphate = [GlcNAc-(1-&gt;4)-Mur2Ac(oyl-L-Ala-gamma-D-Glu-L-Lys-D-Ala-D-Ala)](n+1)-di-trans,octa-cis-undecaprenyl diphosphate + di-trans,octa-cis-undecaprenyl diphosphate + H(+)</text>
        <dbReference type="Rhea" id="RHEA:23708"/>
        <dbReference type="Rhea" id="RHEA-COMP:9602"/>
        <dbReference type="Rhea" id="RHEA-COMP:9603"/>
        <dbReference type="ChEBI" id="CHEBI:15378"/>
        <dbReference type="ChEBI" id="CHEBI:58405"/>
        <dbReference type="ChEBI" id="CHEBI:60033"/>
        <dbReference type="ChEBI" id="CHEBI:78435"/>
        <dbReference type="EC" id="2.4.99.28"/>
    </reaction>
</comment>
<evidence type="ECO:0000259" key="29">
    <source>
        <dbReference type="Pfam" id="PF00912"/>
    </source>
</evidence>
<keyword evidence="32" id="KW-1185">Reference proteome</keyword>
<dbReference type="UniPathway" id="UPA00219"/>
<gene>
    <name evidence="31" type="ORF">ZMTM_23330</name>
</gene>
<dbReference type="KEGG" id="mpau:ZMTM_23330"/>
<comment type="pathway">
    <text evidence="26">Glycan biosynthesis.</text>
</comment>
<evidence type="ECO:0000256" key="7">
    <source>
        <dbReference type="ARBA" id="ARBA00022475"/>
    </source>
</evidence>
<evidence type="ECO:0000259" key="28">
    <source>
        <dbReference type="Pfam" id="PF00905"/>
    </source>
</evidence>
<evidence type="ECO:0000256" key="17">
    <source>
        <dbReference type="ARBA" id="ARBA00022984"/>
    </source>
</evidence>
<dbReference type="FunFam" id="1.10.3810.10:FF:000003">
    <property type="entry name" value="Penicillin-binding protein 1a"/>
    <property type="match status" value="1"/>
</dbReference>
<keyword evidence="12" id="KW-0808">Transferase</keyword>
<feature type="domain" description="Penicillin-binding protein transpeptidase" evidence="28">
    <location>
        <begin position="426"/>
        <end position="684"/>
    </location>
</feature>
<dbReference type="SUPFAM" id="SSF53955">
    <property type="entry name" value="Lysozyme-like"/>
    <property type="match status" value="1"/>
</dbReference>
<evidence type="ECO:0000256" key="23">
    <source>
        <dbReference type="ARBA" id="ARBA00034000"/>
    </source>
</evidence>
<dbReference type="GO" id="GO:0009252">
    <property type="term" value="P:peptidoglycan biosynthetic process"/>
    <property type="evidence" value="ECO:0007669"/>
    <property type="project" value="UniProtKB-UniPathway"/>
</dbReference>
<comment type="similarity">
    <text evidence="3">In the C-terminal section; belongs to the transpeptidase family.</text>
</comment>
<name>A0A8D5G168_9PROT</name>
<dbReference type="InterPro" id="IPR031376">
    <property type="entry name" value="PCB_OB"/>
</dbReference>
<dbReference type="InterPro" id="IPR050396">
    <property type="entry name" value="Glycosyltr_51/Transpeptidase"/>
</dbReference>
<dbReference type="GO" id="GO:0030288">
    <property type="term" value="C:outer membrane-bounded periplasmic space"/>
    <property type="evidence" value="ECO:0007669"/>
    <property type="project" value="TreeGrafter"/>
</dbReference>
<dbReference type="GO" id="GO:0008360">
    <property type="term" value="P:regulation of cell shape"/>
    <property type="evidence" value="ECO:0007669"/>
    <property type="project" value="UniProtKB-KW"/>
</dbReference>
<evidence type="ECO:0000256" key="25">
    <source>
        <dbReference type="ARBA" id="ARBA00049902"/>
    </source>
</evidence>
<evidence type="ECO:0000256" key="4">
    <source>
        <dbReference type="ARBA" id="ARBA00007739"/>
    </source>
</evidence>
<dbReference type="RefSeq" id="WP_221764097.1">
    <property type="nucleotide sequence ID" value="NZ_AP024110.1"/>
</dbReference>
<dbReference type="PANTHER" id="PTHR32282">
    <property type="entry name" value="BINDING PROTEIN TRANSPEPTIDASE, PUTATIVE-RELATED"/>
    <property type="match status" value="1"/>
</dbReference>
<keyword evidence="8" id="KW-0997">Cell inner membrane</keyword>
<keyword evidence="10" id="KW-0645">Protease</keyword>
<evidence type="ECO:0000256" key="16">
    <source>
        <dbReference type="ARBA" id="ARBA00022968"/>
    </source>
</evidence>
<keyword evidence="11" id="KW-0328">Glycosyltransferase</keyword>
<evidence type="ECO:0000256" key="20">
    <source>
        <dbReference type="ARBA" id="ARBA00023251"/>
    </source>
</evidence>
<comment type="similarity">
    <text evidence="4">In the N-terminal section; belongs to the glycosyltransferase 51 family.</text>
</comment>
<evidence type="ECO:0000313" key="32">
    <source>
        <dbReference type="Proteomes" id="UP000826722"/>
    </source>
</evidence>
<evidence type="ECO:0000256" key="22">
    <source>
        <dbReference type="ARBA" id="ARBA00023316"/>
    </source>
</evidence>
<dbReference type="GO" id="GO:0005886">
    <property type="term" value="C:plasma membrane"/>
    <property type="evidence" value="ECO:0007669"/>
    <property type="project" value="UniProtKB-SubCell"/>
</dbReference>
<keyword evidence="18" id="KW-1133">Transmembrane helix</keyword>
<dbReference type="PANTHER" id="PTHR32282:SF27">
    <property type="entry name" value="PENICILLIN-BINDING PROTEIN 1A"/>
    <property type="match status" value="1"/>
</dbReference>
<dbReference type="InterPro" id="IPR012338">
    <property type="entry name" value="Beta-lactam/transpept-like"/>
</dbReference>
<evidence type="ECO:0000256" key="19">
    <source>
        <dbReference type="ARBA" id="ARBA00023136"/>
    </source>
</evidence>
<dbReference type="InterPro" id="IPR001264">
    <property type="entry name" value="Glyco_trans_51"/>
</dbReference>
<evidence type="ECO:0000256" key="9">
    <source>
        <dbReference type="ARBA" id="ARBA00022645"/>
    </source>
</evidence>
<evidence type="ECO:0000256" key="15">
    <source>
        <dbReference type="ARBA" id="ARBA00022960"/>
    </source>
</evidence>
<evidence type="ECO:0000256" key="12">
    <source>
        <dbReference type="ARBA" id="ARBA00022679"/>
    </source>
</evidence>
<evidence type="ECO:0000313" key="31">
    <source>
        <dbReference type="EMBL" id="BCM26074.1"/>
    </source>
</evidence>
<keyword evidence="14" id="KW-0378">Hydrolase</keyword>
<keyword evidence="20" id="KW-0046">Antibiotic resistance</keyword>
<evidence type="ECO:0000256" key="27">
    <source>
        <dbReference type="SAM" id="MobiDB-lite"/>
    </source>
</evidence>
<keyword evidence="9" id="KW-0121">Carboxypeptidase</keyword>
<dbReference type="GO" id="GO:0008955">
    <property type="term" value="F:peptidoglycan glycosyltransferase activity"/>
    <property type="evidence" value="ECO:0007669"/>
    <property type="project" value="UniProtKB-EC"/>
</dbReference>
<evidence type="ECO:0000256" key="1">
    <source>
        <dbReference type="ARBA" id="ARBA00004249"/>
    </source>
</evidence>
<reference evidence="31" key="1">
    <citation type="journal article" date="2021" name="Arch. Microbiol.">
        <title>Methyloradius palustris gen. nov., sp. nov., a methanol-oxidizing bacterium isolated from snow.</title>
        <authorList>
            <person name="Miyadera T."/>
            <person name="Kojima H."/>
            <person name="Fukui M."/>
        </authorList>
    </citation>
    <scope>NUCLEOTIDE SEQUENCE</scope>
    <source>
        <strain evidence="31">Zm11</strain>
    </source>
</reference>
<dbReference type="Pfam" id="PF17092">
    <property type="entry name" value="PCB_OB"/>
    <property type="match status" value="1"/>
</dbReference>
<dbReference type="GO" id="GO:0008658">
    <property type="term" value="F:penicillin binding"/>
    <property type="evidence" value="ECO:0007669"/>
    <property type="project" value="InterPro"/>
</dbReference>
<dbReference type="AlphaFoldDB" id="A0A8D5G168"/>
<dbReference type="GO" id="GO:0071555">
    <property type="term" value="P:cell wall organization"/>
    <property type="evidence" value="ECO:0007669"/>
    <property type="project" value="UniProtKB-KW"/>
</dbReference>
<dbReference type="GO" id="GO:0006508">
    <property type="term" value="P:proteolysis"/>
    <property type="evidence" value="ECO:0007669"/>
    <property type="project" value="UniProtKB-KW"/>
</dbReference>
<dbReference type="NCBIfam" id="TIGR02074">
    <property type="entry name" value="PBP_1a_fam"/>
    <property type="match status" value="1"/>
</dbReference>
<dbReference type="EC" id="2.4.99.28" evidence="24"/>
<keyword evidence="13" id="KW-0812">Transmembrane</keyword>
<dbReference type="InterPro" id="IPR001460">
    <property type="entry name" value="PCN-bd_Tpept"/>
</dbReference>
<evidence type="ECO:0000256" key="8">
    <source>
        <dbReference type="ARBA" id="ARBA00022519"/>
    </source>
</evidence>
<evidence type="ECO:0000256" key="10">
    <source>
        <dbReference type="ARBA" id="ARBA00022670"/>
    </source>
</evidence>
<evidence type="ECO:0000256" key="13">
    <source>
        <dbReference type="ARBA" id="ARBA00022692"/>
    </source>
</evidence>
<organism evidence="31 32">
    <name type="scientific">Methyloradius palustris</name>
    <dbReference type="NCBI Taxonomy" id="2778876"/>
    <lineage>
        <taxon>Bacteria</taxon>
        <taxon>Pseudomonadati</taxon>
        <taxon>Pseudomonadota</taxon>
        <taxon>Betaproteobacteria</taxon>
        <taxon>Nitrosomonadales</taxon>
        <taxon>Methylophilaceae</taxon>
        <taxon>Methyloradius</taxon>
    </lineage>
</organism>
<comment type="catalytic activity">
    <reaction evidence="23">
        <text>Preferential cleavage: (Ac)2-L-Lys-D-Ala-|-D-Ala. Also transpeptidation of peptidyl-alanyl moieties that are N-acyl substituents of D-alanine.</text>
        <dbReference type="EC" id="3.4.16.4"/>
    </reaction>
</comment>
<dbReference type="InterPro" id="IPR036950">
    <property type="entry name" value="PBP_transglycosylase"/>
</dbReference>
<comment type="subcellular location">
    <subcellularLocation>
        <location evidence="1">Cell inner membrane</location>
        <topology evidence="1">Single-pass type II membrane protein</topology>
    </subcellularLocation>
</comment>
<dbReference type="SUPFAM" id="SSF56601">
    <property type="entry name" value="beta-lactamase/transpeptidase-like"/>
    <property type="match status" value="1"/>
</dbReference>
<evidence type="ECO:0000256" key="11">
    <source>
        <dbReference type="ARBA" id="ARBA00022676"/>
    </source>
</evidence>
<feature type="compositionally biased region" description="Basic and acidic residues" evidence="27">
    <location>
        <begin position="771"/>
        <end position="784"/>
    </location>
</feature>
<keyword evidence="17" id="KW-0573">Peptidoglycan synthesis</keyword>
<evidence type="ECO:0000256" key="18">
    <source>
        <dbReference type="ARBA" id="ARBA00022989"/>
    </source>
</evidence>
<proteinExistence type="inferred from homology"/>
<evidence type="ECO:0000259" key="30">
    <source>
        <dbReference type="Pfam" id="PF17092"/>
    </source>
</evidence>
<keyword evidence="15" id="KW-0133">Cell shape</keyword>
<keyword evidence="22" id="KW-0961">Cell wall biogenesis/degradation</keyword>
<dbReference type="Proteomes" id="UP000826722">
    <property type="component" value="Chromosome"/>
</dbReference>
<sequence>MFLKKWWQYLLIIILVLGVISTALIGLAAALIYPELPSLEVLTDYRPKVPLRVYSEDGALIAEFGEERRAFIKIEDVPANMKNAVLAIEDRRFYQHGGIDVRGIIRAAVNNLSGGGKEGASTITMQVARNFFLSSERTLARKLREALLSIKIEKSLSKDKILEVYINQIYLGQRAFGFAAASQVYFGKPLDKLNLAETALLAGLPKAPSGYNPFVNPKKAINRQREVLHSMYQYGFIDENTYQEALKEPLRFRQAKQYRDLSADYVAELIRQEMYSRYKDDIYSSGLKVYTTIQKTSQEAANAAVFQGIMDYDSRHGYRGPEKTVTPTQSTTEDGLNWADNALDELDEFNGLVPAAVTKVTEKSVYVHAKSGENIEIQGDGLSFVQKTLNDKDLQKRSIKPGAIVRIIKAGQAWKIVQLPQVESALVSLDPQTGAVRALVGGFDFNRNKFNHVTQAWRQPGSSFKPFIYSASLEKGFTPASIIDDAPISISAEETGSGSSWEPKNFDNKYDGPIRLRTALTKSKNMVSIRILQAIGVGYVQDYITRFGFSPKDHPPYLAIALGAGSATPWQMAGAYAVFANGGFRVKPYLISKITDSKGTVIEQTKFLQAGKDAPRVIDSRNAYLMTSIMQDVARIGTAAKAKQLGRNDLAGKTGTTNNQVDAWFAGFNPNQVAITWMGFDHPRTLGNAETGAQAALPIWINYMAVALKGLPDNPYPVPEGISSIKIDAVTGTRVDDNAPGIFEYFYHEFPPPDNEPEPTLIPGFPPASRAGEEVEKTKADQLY</sequence>
<dbReference type="EMBL" id="AP024110">
    <property type="protein sequence ID" value="BCM26074.1"/>
    <property type="molecule type" value="Genomic_DNA"/>
</dbReference>
<dbReference type="Pfam" id="PF00905">
    <property type="entry name" value="Transpeptidase"/>
    <property type="match status" value="1"/>
</dbReference>
<feature type="domain" description="Glycosyl transferase family 51" evidence="29">
    <location>
        <begin position="58"/>
        <end position="231"/>
    </location>
</feature>
<dbReference type="Pfam" id="PF00912">
    <property type="entry name" value="Transgly"/>
    <property type="match status" value="1"/>
</dbReference>
<evidence type="ECO:0000256" key="6">
    <source>
        <dbReference type="ARBA" id="ARBA00018638"/>
    </source>
</evidence>
<dbReference type="Gene3D" id="1.10.3810.10">
    <property type="entry name" value="Biosynthetic peptidoglycan transglycosylase-like"/>
    <property type="match status" value="1"/>
</dbReference>
<feature type="region of interest" description="Disordered" evidence="27">
    <location>
        <begin position="754"/>
        <end position="784"/>
    </location>
</feature>
<keyword evidence="16" id="KW-0735">Signal-anchor</keyword>
<evidence type="ECO:0000256" key="14">
    <source>
        <dbReference type="ARBA" id="ARBA00022801"/>
    </source>
</evidence>
<comment type="pathway">
    <text evidence="2">Cell wall biogenesis; peptidoglycan biosynthesis.</text>
</comment>
<dbReference type="GO" id="GO:0046677">
    <property type="term" value="P:response to antibiotic"/>
    <property type="evidence" value="ECO:0007669"/>
    <property type="project" value="UniProtKB-KW"/>
</dbReference>
<evidence type="ECO:0000256" key="5">
    <source>
        <dbReference type="ARBA" id="ARBA00012448"/>
    </source>
</evidence>